<feature type="non-terminal residue" evidence="2">
    <location>
        <position position="1"/>
    </location>
</feature>
<keyword evidence="1" id="KW-1133">Transmembrane helix</keyword>
<dbReference type="EMBL" id="BART01023531">
    <property type="protein sequence ID" value="GAG93647.1"/>
    <property type="molecule type" value="Genomic_DNA"/>
</dbReference>
<keyword evidence="1" id="KW-0812">Transmembrane</keyword>
<evidence type="ECO:0000313" key="2">
    <source>
        <dbReference type="EMBL" id="GAG93647.1"/>
    </source>
</evidence>
<name>X1CKV9_9ZZZZ</name>
<accession>X1CKV9</accession>
<feature type="transmembrane region" description="Helical" evidence="1">
    <location>
        <begin position="137"/>
        <end position="156"/>
    </location>
</feature>
<proteinExistence type="predicted"/>
<comment type="caution">
    <text evidence="2">The sequence shown here is derived from an EMBL/GenBank/DDBJ whole genome shotgun (WGS) entry which is preliminary data.</text>
</comment>
<organism evidence="2">
    <name type="scientific">marine sediment metagenome</name>
    <dbReference type="NCBI Taxonomy" id="412755"/>
    <lineage>
        <taxon>unclassified sequences</taxon>
        <taxon>metagenomes</taxon>
        <taxon>ecological metagenomes</taxon>
    </lineage>
</organism>
<reference evidence="2" key="1">
    <citation type="journal article" date="2014" name="Front. Microbiol.">
        <title>High frequency of phylogenetically diverse reductive dehalogenase-homologous genes in deep subseafloor sedimentary metagenomes.</title>
        <authorList>
            <person name="Kawai M."/>
            <person name="Futagami T."/>
            <person name="Toyoda A."/>
            <person name="Takaki Y."/>
            <person name="Nishi S."/>
            <person name="Hori S."/>
            <person name="Arai W."/>
            <person name="Tsubouchi T."/>
            <person name="Morono Y."/>
            <person name="Uchiyama I."/>
            <person name="Ito T."/>
            <person name="Fujiyama A."/>
            <person name="Inagaki F."/>
            <person name="Takami H."/>
        </authorList>
    </citation>
    <scope>NUCLEOTIDE SEQUENCE</scope>
    <source>
        <strain evidence="2">Expedition CK06-06</strain>
    </source>
</reference>
<protein>
    <submittedName>
        <fullName evidence="2">Uncharacterized protein</fullName>
    </submittedName>
</protein>
<evidence type="ECO:0000256" key="1">
    <source>
        <dbReference type="SAM" id="Phobius"/>
    </source>
</evidence>
<dbReference type="AlphaFoldDB" id="X1CKV9"/>
<keyword evidence="1" id="KW-0472">Membrane</keyword>
<feature type="transmembrane region" description="Helical" evidence="1">
    <location>
        <begin position="162"/>
        <end position="181"/>
    </location>
</feature>
<gene>
    <name evidence="2" type="ORF">S01H4_42786</name>
</gene>
<sequence length="184" mass="21030">ELPRTLYFDITMNMETFDVVSKVYEDIEMTILNGTWSNTFANGPVWAGGSWLTYEYVNGPTETTSGLRTGYSGWHLTDNITTEFYAYDPEENITYGPYDTYNDTTAFIDGVDPDPEDPNPADSWDDIGPFTRFRMRFYFLIMGFALLFGPLFVFSYRRPTGYAFVIGLFIMLVGFSFLIHVGSV</sequence>